<reference evidence="2" key="1">
    <citation type="submission" date="2023-03" db="EMBL/GenBank/DDBJ databases">
        <title>Near-Complete genome sequence of Lipomyces tetrasporous NRRL Y-64009, an oleaginous yeast capable of growing on lignocellulosic hydrolysates.</title>
        <authorList>
            <consortium name="Lawrence Berkeley National Laboratory"/>
            <person name="Jagtap S.S."/>
            <person name="Liu J.-J."/>
            <person name="Walukiewicz H.E."/>
            <person name="Pangilinan J."/>
            <person name="Lipzen A."/>
            <person name="Ahrendt S."/>
            <person name="Koriabine M."/>
            <person name="Cobaugh K."/>
            <person name="Salamov A."/>
            <person name="Yoshinaga Y."/>
            <person name="Ng V."/>
            <person name="Daum C."/>
            <person name="Grigoriev I.V."/>
            <person name="Slininger P.J."/>
            <person name="Dien B.S."/>
            <person name="Jin Y.-S."/>
            <person name="Rao C.V."/>
        </authorList>
    </citation>
    <scope>NUCLEOTIDE SEQUENCE</scope>
    <source>
        <strain evidence="2">NRRL Y-64009</strain>
    </source>
</reference>
<dbReference type="EMBL" id="JARPMG010000003">
    <property type="protein sequence ID" value="KAJ8102149.1"/>
    <property type="molecule type" value="Genomic_DNA"/>
</dbReference>
<feature type="compositionally biased region" description="Basic and acidic residues" evidence="1">
    <location>
        <begin position="209"/>
        <end position="241"/>
    </location>
</feature>
<feature type="compositionally biased region" description="Basic and acidic residues" evidence="1">
    <location>
        <begin position="276"/>
        <end position="286"/>
    </location>
</feature>
<gene>
    <name evidence="2" type="ORF">POJ06DRAFT_248919</name>
</gene>
<dbReference type="GeneID" id="80882261"/>
<protein>
    <submittedName>
        <fullName evidence="2">Uncharacterized protein</fullName>
    </submittedName>
</protein>
<comment type="caution">
    <text evidence="2">The sequence shown here is derived from an EMBL/GenBank/DDBJ whole genome shotgun (WGS) entry which is preliminary data.</text>
</comment>
<sequence length="314" mass="37132">MPRDSRLFRKEVVPDEPDDNFVLLLIQEALQKEKRQEREGINAFIKRQNPNGLKPNTEFLKRVVKNADFHNTALLKREADDAATRLKVLNELENPSRSKSTLSLRPSSNRDWSDDGDEGRDRSSRRRRHNETDMRKHSSPNSSHLRRREERYYSMERSTQSDSGDSSWNISKSGRQVIKSSLRLSKRKRDSGSDREDGYSSGSHRRLREHKDQWPNHVEVVEKNGHRHDESHSNSHYEEHRHRSRHSSPGRDGDRHRHRENHSQTHLGQHSHTQRHRSESDRDIHRSMLHHSNSYRRKDGDEHLRLNSKDYGDS</sequence>
<organism evidence="2 3">
    <name type="scientific">Lipomyces tetrasporus</name>
    <dbReference type="NCBI Taxonomy" id="54092"/>
    <lineage>
        <taxon>Eukaryota</taxon>
        <taxon>Fungi</taxon>
        <taxon>Dikarya</taxon>
        <taxon>Ascomycota</taxon>
        <taxon>Saccharomycotina</taxon>
        <taxon>Lipomycetes</taxon>
        <taxon>Lipomycetales</taxon>
        <taxon>Lipomycetaceae</taxon>
        <taxon>Lipomyces</taxon>
    </lineage>
</organism>
<dbReference type="PANTHER" id="PTHR40132:SF1">
    <property type="entry name" value="PRE-MRNA-SPLICING FACTOR 38B"/>
    <property type="match status" value="1"/>
</dbReference>
<accession>A0AAD7QVA4</accession>
<keyword evidence="3" id="KW-1185">Reference proteome</keyword>
<name>A0AAD7QVA4_9ASCO</name>
<dbReference type="Proteomes" id="UP001217417">
    <property type="component" value="Unassembled WGS sequence"/>
</dbReference>
<feature type="region of interest" description="Disordered" evidence="1">
    <location>
        <begin position="92"/>
        <end position="314"/>
    </location>
</feature>
<proteinExistence type="predicted"/>
<dbReference type="PANTHER" id="PTHR40132">
    <property type="entry name" value="PRE-MRNA-SPLICING FACTOR 38B"/>
    <property type="match status" value="1"/>
</dbReference>
<evidence type="ECO:0000313" key="2">
    <source>
        <dbReference type="EMBL" id="KAJ8102149.1"/>
    </source>
</evidence>
<evidence type="ECO:0000256" key="1">
    <source>
        <dbReference type="SAM" id="MobiDB-lite"/>
    </source>
</evidence>
<feature type="compositionally biased region" description="Polar residues" evidence="1">
    <location>
        <begin position="160"/>
        <end position="174"/>
    </location>
</feature>
<dbReference type="AlphaFoldDB" id="A0AAD7QVA4"/>
<evidence type="ECO:0000313" key="3">
    <source>
        <dbReference type="Proteomes" id="UP001217417"/>
    </source>
</evidence>
<feature type="compositionally biased region" description="Basic and acidic residues" evidence="1">
    <location>
        <begin position="296"/>
        <end position="314"/>
    </location>
</feature>
<dbReference type="RefSeq" id="XP_056045599.1">
    <property type="nucleotide sequence ID" value="XM_056187095.1"/>
</dbReference>
<feature type="compositionally biased region" description="Polar residues" evidence="1">
    <location>
        <begin position="97"/>
        <end position="109"/>
    </location>
</feature>